<gene>
    <name evidence="1" type="ORF">LS75_001935</name>
</gene>
<accession>A0A4U8S0K4</accession>
<protein>
    <submittedName>
        <fullName evidence="1">Uncharacterized protein</fullName>
    </submittedName>
</protein>
<comment type="caution">
    <text evidence="1">The sequence shown here is derived from an EMBL/GenBank/DDBJ whole genome shotgun (WGS) entry which is preliminary data.</text>
</comment>
<sequence>MNDFSSLANKDFKEDSVREFILAPRLLMSDLIMTQLLNSTIICDEASILNYGIPLEKRARYIVAPLSLQEKENRIFVTGILGLPKGFLSYRFLESYRPKPILLVPSKFPLSSALI</sequence>
<proteinExistence type="predicted"/>
<reference evidence="1 2" key="1">
    <citation type="journal article" date="2014" name="Genome Announc.">
        <title>Draft genome sequences of eight enterohepatic helicobacter species isolated from both laboratory and wild rodents.</title>
        <authorList>
            <person name="Sheh A."/>
            <person name="Shen Z."/>
            <person name="Fox J.G."/>
        </authorList>
    </citation>
    <scope>NUCLEOTIDE SEQUENCE [LARGE SCALE GENOMIC DNA]</scope>
    <source>
        <strain evidence="1 2">MIT 98-6810</strain>
    </source>
</reference>
<dbReference type="Proteomes" id="UP000029925">
    <property type="component" value="Unassembled WGS sequence"/>
</dbReference>
<dbReference type="RefSeq" id="WP_138109545.1">
    <property type="nucleotide sequence ID" value="NZ_CAMTKE010000003.1"/>
</dbReference>
<organism evidence="1 2">
    <name type="scientific">Helicobacter typhlonius</name>
    <dbReference type="NCBI Taxonomy" id="76936"/>
    <lineage>
        <taxon>Bacteria</taxon>
        <taxon>Pseudomonadati</taxon>
        <taxon>Campylobacterota</taxon>
        <taxon>Epsilonproteobacteria</taxon>
        <taxon>Campylobacterales</taxon>
        <taxon>Helicobacteraceae</taxon>
        <taxon>Helicobacter</taxon>
    </lineage>
</organism>
<evidence type="ECO:0000313" key="1">
    <source>
        <dbReference type="EMBL" id="TLD79091.1"/>
    </source>
</evidence>
<keyword evidence="2" id="KW-1185">Reference proteome</keyword>
<name>A0A4U8S0K4_9HELI</name>
<dbReference type="OrthoDB" id="3197274at2"/>
<dbReference type="AlphaFoldDB" id="A0A4U8S0K4"/>
<dbReference type="GeneID" id="78152264"/>
<evidence type="ECO:0000313" key="2">
    <source>
        <dbReference type="Proteomes" id="UP000029925"/>
    </source>
</evidence>
<dbReference type="EMBL" id="JRPF02000002">
    <property type="protein sequence ID" value="TLD79091.1"/>
    <property type="molecule type" value="Genomic_DNA"/>
</dbReference>